<dbReference type="Gene3D" id="1.10.10.10">
    <property type="entry name" value="Winged helix-like DNA-binding domain superfamily/Winged helix DNA-binding domain"/>
    <property type="match status" value="1"/>
</dbReference>
<sequence>MLELLMSGEAAQLYERLVREGPLPIDVEIVDGPEPPGRHSAVYGARTGAGAAPDGESARTETARGGGGSGPWAPAATSRHAVHLDVPPVAVPNGTAMGMEMGPAMGTAGGGRPRATAPPAIAFSNHGTLPGPAPAVAELIDRGFAWISGTRPATLNAVPPGQVYEKVLTHQQALLEDMHAELNHRTRDLLSLHDYLGRLQAWLTARAAVAPETDGVVNLVQGADVVPAAVMGLHVNALDRIMVVNTPVYWDLAAGCDEPWVLPPLPMRLLRTVVASDLLDRGPHPATLFHDLAAEGVAVRVHHGLPGAGLSIVDDQVIFPIPAPTVPAALVVRHPLLTEMACHLFESIWRTATPLSDAQGVTGEVHPIRQRILTLLAAGQSDHEVAVSLGVTERTVRRHVASLMEEWDAKTRMHLGALAVREGWIS</sequence>
<dbReference type="EMBL" id="BOOW01000034">
    <property type="protein sequence ID" value="GII95212.1"/>
    <property type="molecule type" value="Genomic_DNA"/>
</dbReference>
<comment type="caution">
    <text evidence="3">The sequence shown here is derived from an EMBL/GenBank/DDBJ whole genome shotgun (WGS) entry which is preliminary data.</text>
</comment>
<evidence type="ECO:0000256" key="1">
    <source>
        <dbReference type="SAM" id="MobiDB-lite"/>
    </source>
</evidence>
<reference evidence="3" key="1">
    <citation type="submission" date="2021-01" db="EMBL/GenBank/DDBJ databases">
        <title>Whole genome shotgun sequence of Sinosporangium siamense NBRC 109515.</title>
        <authorList>
            <person name="Komaki H."/>
            <person name="Tamura T."/>
        </authorList>
    </citation>
    <scope>NUCLEOTIDE SEQUENCE</scope>
    <source>
        <strain evidence="3">NBRC 109515</strain>
    </source>
</reference>
<gene>
    <name evidence="3" type="ORF">Ssi02_54430</name>
</gene>
<evidence type="ECO:0000313" key="4">
    <source>
        <dbReference type="Proteomes" id="UP000606172"/>
    </source>
</evidence>
<feature type="domain" description="HTH luxR-type" evidence="2">
    <location>
        <begin position="352"/>
        <end position="419"/>
    </location>
</feature>
<dbReference type="RefSeq" id="WP_204030294.1">
    <property type="nucleotide sequence ID" value="NZ_BOOW01000034.1"/>
</dbReference>
<keyword evidence="4" id="KW-1185">Reference proteome</keyword>
<dbReference type="InterPro" id="IPR051797">
    <property type="entry name" value="TrmB-like"/>
</dbReference>
<dbReference type="Pfam" id="PF00196">
    <property type="entry name" value="GerE"/>
    <property type="match status" value="1"/>
</dbReference>
<name>A0A919RJY8_9ACTN</name>
<evidence type="ECO:0000313" key="3">
    <source>
        <dbReference type="EMBL" id="GII95212.1"/>
    </source>
</evidence>
<dbReference type="GO" id="GO:0006355">
    <property type="term" value="P:regulation of DNA-templated transcription"/>
    <property type="evidence" value="ECO:0007669"/>
    <property type="project" value="InterPro"/>
</dbReference>
<accession>A0A919RJY8</accession>
<dbReference type="Proteomes" id="UP000606172">
    <property type="component" value="Unassembled WGS sequence"/>
</dbReference>
<dbReference type="InterPro" id="IPR016032">
    <property type="entry name" value="Sig_transdc_resp-reg_C-effctor"/>
</dbReference>
<dbReference type="PANTHER" id="PTHR34293:SF1">
    <property type="entry name" value="HTH-TYPE TRANSCRIPTIONAL REGULATOR TRMBL2"/>
    <property type="match status" value="1"/>
</dbReference>
<dbReference type="AlphaFoldDB" id="A0A919RJY8"/>
<dbReference type="PANTHER" id="PTHR34293">
    <property type="entry name" value="HTH-TYPE TRANSCRIPTIONAL REGULATOR TRMBL2"/>
    <property type="match status" value="1"/>
</dbReference>
<proteinExistence type="predicted"/>
<protein>
    <recommendedName>
        <fullName evidence="2">HTH luxR-type domain-containing protein</fullName>
    </recommendedName>
</protein>
<evidence type="ECO:0000259" key="2">
    <source>
        <dbReference type="SMART" id="SM00421"/>
    </source>
</evidence>
<dbReference type="SMART" id="SM00421">
    <property type="entry name" value="HTH_LUXR"/>
    <property type="match status" value="1"/>
</dbReference>
<organism evidence="3 4">
    <name type="scientific">Sinosporangium siamense</name>
    <dbReference type="NCBI Taxonomy" id="1367973"/>
    <lineage>
        <taxon>Bacteria</taxon>
        <taxon>Bacillati</taxon>
        <taxon>Actinomycetota</taxon>
        <taxon>Actinomycetes</taxon>
        <taxon>Streptosporangiales</taxon>
        <taxon>Streptosporangiaceae</taxon>
        <taxon>Sinosporangium</taxon>
    </lineage>
</organism>
<dbReference type="InterPro" id="IPR000792">
    <property type="entry name" value="Tscrpt_reg_LuxR_C"/>
</dbReference>
<feature type="region of interest" description="Disordered" evidence="1">
    <location>
        <begin position="45"/>
        <end position="74"/>
    </location>
</feature>
<dbReference type="InterPro" id="IPR036388">
    <property type="entry name" value="WH-like_DNA-bd_sf"/>
</dbReference>
<dbReference type="GO" id="GO:0003677">
    <property type="term" value="F:DNA binding"/>
    <property type="evidence" value="ECO:0007669"/>
    <property type="project" value="InterPro"/>
</dbReference>
<dbReference type="SUPFAM" id="SSF46894">
    <property type="entry name" value="C-terminal effector domain of the bipartite response regulators"/>
    <property type="match status" value="1"/>
</dbReference>